<keyword evidence="2" id="KW-0472">Membrane</keyword>
<dbReference type="eggNOG" id="COG0729">
    <property type="taxonomic scope" value="Bacteria"/>
</dbReference>
<keyword evidence="3" id="KW-0732">Signal</keyword>
<protein>
    <recommendedName>
        <fullName evidence="4">Bacterial surface antigen (D15) domain-containing protein</fullName>
    </recommendedName>
</protein>
<sequence length="370" mass="42226">MRNSNVKKFYSVFTLILIFSGSSFAQNEPLDKLGNEEKQTTIAVLPLIYYTPETSWAFGAGAVGNFRLGEKDETFESQIALGGAYTLFNQFLSYTSWRIFTEQNKHLFAGELGWYDYVFFFYGIGPGVSESDREVFNSRLPRLRFDYLRQIKGDFYAGVRYWYDNFQIQEVEEGGLLDGNNIPGSMGGRIGGIGPMLYYDSRDSQLYPTSGIFAESSFQLFRPWTGSGYSYMRWIGDFRQVLPIKENSVFVYQAYAELLNGEVPFFGMPLLGGNRLMRGLFEGKFRDRNMALIQGEYRWKFKPRWGLVGFSGLGNVFSPSNPFDIGNTKLTYGTGLRYQLSKKEKLNLRFDVAHSPGEGLLFYLGFGEGF</sequence>
<gene>
    <name evidence="5" type="ORF">A33Q_0824</name>
</gene>
<evidence type="ECO:0000259" key="4">
    <source>
        <dbReference type="Pfam" id="PF01103"/>
    </source>
</evidence>
<accession>S2E3N5</accession>
<dbReference type="Proteomes" id="UP000006073">
    <property type="component" value="Unassembled WGS sequence"/>
</dbReference>
<organism evidence="5 6">
    <name type="scientific">Indibacter alkaliphilus (strain CCUG 57479 / KCTC 22604 / LW1)</name>
    <dbReference type="NCBI Taxonomy" id="1189612"/>
    <lineage>
        <taxon>Bacteria</taxon>
        <taxon>Pseudomonadati</taxon>
        <taxon>Bacteroidota</taxon>
        <taxon>Cytophagia</taxon>
        <taxon>Cytophagales</taxon>
        <taxon>Cyclobacteriaceae</taxon>
    </lineage>
</organism>
<evidence type="ECO:0000313" key="5">
    <source>
        <dbReference type="EMBL" id="EOZ99116.1"/>
    </source>
</evidence>
<comment type="subcellular location">
    <subcellularLocation>
        <location evidence="1">Membrane</location>
    </subcellularLocation>
</comment>
<reference evidence="5 6" key="1">
    <citation type="journal article" date="2013" name="Genome Announc.">
        <title>Draft Genome Sequence of Indibacter alkaliphilus Strain LW1T, Isolated from Lonar Lake, a Haloalkaline Lake in the Buldana District of Maharashtra, India.</title>
        <authorList>
            <person name="Singh A."/>
            <person name="Kumar Jangir P."/>
            <person name="Sharma R."/>
            <person name="Singh A."/>
            <person name="Kumar Pinnaka A."/>
            <person name="Shivaji S."/>
        </authorList>
    </citation>
    <scope>NUCLEOTIDE SEQUENCE [LARGE SCALE GENOMIC DNA]</scope>
    <source>
        <strain evidence="6">CCUG 57479 / KCTC 22604 / LW1</strain>
    </source>
</reference>
<evidence type="ECO:0000256" key="2">
    <source>
        <dbReference type="ARBA" id="ARBA00023136"/>
    </source>
</evidence>
<feature type="chain" id="PRO_5004496206" description="Bacterial surface antigen (D15) domain-containing protein" evidence="3">
    <location>
        <begin position="26"/>
        <end position="370"/>
    </location>
</feature>
<evidence type="ECO:0000313" key="6">
    <source>
        <dbReference type="Proteomes" id="UP000006073"/>
    </source>
</evidence>
<dbReference type="OrthoDB" id="9771071at2"/>
<proteinExistence type="predicted"/>
<dbReference type="Gene3D" id="2.40.160.50">
    <property type="entry name" value="membrane protein fhac: a member of the omp85/tpsb transporter family"/>
    <property type="match status" value="1"/>
</dbReference>
<name>S2E3N5_INDAL</name>
<dbReference type="RefSeq" id="WP_009035729.1">
    <property type="nucleotide sequence ID" value="NZ_ALWO02000016.1"/>
</dbReference>
<dbReference type="InterPro" id="IPR000184">
    <property type="entry name" value="Bac_surfAg_D15"/>
</dbReference>
<dbReference type="STRING" id="1189612.A33Q_0824"/>
<evidence type="ECO:0000256" key="1">
    <source>
        <dbReference type="ARBA" id="ARBA00004370"/>
    </source>
</evidence>
<dbReference type="EMBL" id="ALWO02000016">
    <property type="protein sequence ID" value="EOZ99116.1"/>
    <property type="molecule type" value="Genomic_DNA"/>
</dbReference>
<evidence type="ECO:0000256" key="3">
    <source>
        <dbReference type="SAM" id="SignalP"/>
    </source>
</evidence>
<comment type="caution">
    <text evidence="5">The sequence shown here is derived from an EMBL/GenBank/DDBJ whole genome shotgun (WGS) entry which is preliminary data.</text>
</comment>
<dbReference type="AlphaFoldDB" id="S2E3N5"/>
<keyword evidence="6" id="KW-1185">Reference proteome</keyword>
<feature type="signal peptide" evidence="3">
    <location>
        <begin position="1"/>
        <end position="25"/>
    </location>
</feature>
<dbReference type="GO" id="GO:0019867">
    <property type="term" value="C:outer membrane"/>
    <property type="evidence" value="ECO:0007669"/>
    <property type="project" value="InterPro"/>
</dbReference>
<feature type="domain" description="Bacterial surface antigen (D15)" evidence="4">
    <location>
        <begin position="197"/>
        <end position="353"/>
    </location>
</feature>
<dbReference type="Pfam" id="PF01103">
    <property type="entry name" value="Omp85"/>
    <property type="match status" value="1"/>
</dbReference>